<evidence type="ECO:0000313" key="1">
    <source>
        <dbReference type="EMBL" id="KAK2964642.1"/>
    </source>
</evidence>
<dbReference type="Gene3D" id="2.60.120.920">
    <property type="match status" value="1"/>
</dbReference>
<sequence>MFSNVTLDGEITGEENEPSYVQDLRQMVQDLMVKVSTLEHIVEKQQSDITTLSALRPLVKVSHKFSNLHLVTPVVDLGKRAIVSIFANNKFNERVPASAALNKNQFVVRVSRINISPTGEKIGNALPVRFNMYSREEARDAQIDITSDNVSGAHFFISFDMEQSGTYRVTYHDPSNITPSQSPFLTGQSSHLHIQNSPLLIRNGFHFCEEKTNQEILLTEEALVATCNHPRPTFRFALGNTDLSCGQWMWRVIVDKIQEGSPMLIGLCDPAEVQNGTSLSQTKGAIVVDIVSLMVHINGLPFRLFRHFEKYKIEQGSRIDFYLDNDQHTLMLSINDNDAKIVRLEADNWPASIVAAVELYKKGDSVRFDFPLPQAHFSTEDNEEDLLTVIDGQDVHVLASETTLLKPVPISFSHP</sequence>
<dbReference type="InterPro" id="IPR013320">
    <property type="entry name" value="ConA-like_dom_sf"/>
</dbReference>
<dbReference type="Proteomes" id="UP001281761">
    <property type="component" value="Unassembled WGS sequence"/>
</dbReference>
<dbReference type="EMBL" id="JARBJD010000002">
    <property type="protein sequence ID" value="KAK2964642.1"/>
    <property type="molecule type" value="Genomic_DNA"/>
</dbReference>
<proteinExistence type="predicted"/>
<evidence type="ECO:0008006" key="3">
    <source>
        <dbReference type="Google" id="ProtNLM"/>
    </source>
</evidence>
<protein>
    <recommendedName>
        <fullName evidence="3">FHA domain-containing protein</fullName>
    </recommendedName>
</protein>
<dbReference type="SUPFAM" id="SSF49899">
    <property type="entry name" value="Concanavalin A-like lectins/glucanases"/>
    <property type="match status" value="1"/>
</dbReference>
<reference evidence="1 2" key="1">
    <citation type="journal article" date="2022" name="bioRxiv">
        <title>Genomics of Preaxostyla Flagellates Illuminates Evolutionary Transitions and the Path Towards Mitochondrial Loss.</title>
        <authorList>
            <person name="Novak L.V.F."/>
            <person name="Treitli S.C."/>
            <person name="Pyrih J."/>
            <person name="Halakuc P."/>
            <person name="Pipaliya S.V."/>
            <person name="Vacek V."/>
            <person name="Brzon O."/>
            <person name="Soukal P."/>
            <person name="Eme L."/>
            <person name="Dacks J.B."/>
            <person name="Karnkowska A."/>
            <person name="Elias M."/>
            <person name="Hampl V."/>
        </authorList>
    </citation>
    <scope>NUCLEOTIDE SEQUENCE [LARGE SCALE GENOMIC DNA]</scope>
    <source>
        <strain evidence="1">NAU3</strain>
        <tissue evidence="1">Gut</tissue>
    </source>
</reference>
<name>A0ABQ9YLL6_9EUKA</name>
<comment type="caution">
    <text evidence="1">The sequence shown here is derived from an EMBL/GenBank/DDBJ whole genome shotgun (WGS) entry which is preliminary data.</text>
</comment>
<accession>A0ABQ9YLL6</accession>
<gene>
    <name evidence="1" type="ORF">BLNAU_559</name>
</gene>
<evidence type="ECO:0000313" key="2">
    <source>
        <dbReference type="Proteomes" id="UP001281761"/>
    </source>
</evidence>
<organism evidence="1 2">
    <name type="scientific">Blattamonas nauphoetae</name>
    <dbReference type="NCBI Taxonomy" id="2049346"/>
    <lineage>
        <taxon>Eukaryota</taxon>
        <taxon>Metamonada</taxon>
        <taxon>Preaxostyla</taxon>
        <taxon>Oxymonadida</taxon>
        <taxon>Blattamonas</taxon>
    </lineage>
</organism>
<keyword evidence="2" id="KW-1185">Reference proteome</keyword>
<dbReference type="InterPro" id="IPR043136">
    <property type="entry name" value="B30.2/SPRY_sf"/>
</dbReference>